<name>A0A9D4JA51_DREPO</name>
<protein>
    <submittedName>
        <fullName evidence="1">Uncharacterized protein</fullName>
    </submittedName>
</protein>
<comment type="caution">
    <text evidence="1">The sequence shown here is derived from an EMBL/GenBank/DDBJ whole genome shotgun (WGS) entry which is preliminary data.</text>
</comment>
<organism evidence="1 2">
    <name type="scientific">Dreissena polymorpha</name>
    <name type="common">Zebra mussel</name>
    <name type="synonym">Mytilus polymorpha</name>
    <dbReference type="NCBI Taxonomy" id="45954"/>
    <lineage>
        <taxon>Eukaryota</taxon>
        <taxon>Metazoa</taxon>
        <taxon>Spiralia</taxon>
        <taxon>Lophotrochozoa</taxon>
        <taxon>Mollusca</taxon>
        <taxon>Bivalvia</taxon>
        <taxon>Autobranchia</taxon>
        <taxon>Heteroconchia</taxon>
        <taxon>Euheterodonta</taxon>
        <taxon>Imparidentia</taxon>
        <taxon>Neoheterodontei</taxon>
        <taxon>Myida</taxon>
        <taxon>Dreissenoidea</taxon>
        <taxon>Dreissenidae</taxon>
        <taxon>Dreissena</taxon>
    </lineage>
</organism>
<reference evidence="1" key="1">
    <citation type="journal article" date="2019" name="bioRxiv">
        <title>The Genome of the Zebra Mussel, Dreissena polymorpha: A Resource for Invasive Species Research.</title>
        <authorList>
            <person name="McCartney M.A."/>
            <person name="Auch B."/>
            <person name="Kono T."/>
            <person name="Mallez S."/>
            <person name="Zhang Y."/>
            <person name="Obille A."/>
            <person name="Becker A."/>
            <person name="Abrahante J.E."/>
            <person name="Garbe J."/>
            <person name="Badalamenti J.P."/>
            <person name="Herman A."/>
            <person name="Mangelson H."/>
            <person name="Liachko I."/>
            <person name="Sullivan S."/>
            <person name="Sone E.D."/>
            <person name="Koren S."/>
            <person name="Silverstein K.A.T."/>
            <person name="Beckman K.B."/>
            <person name="Gohl D.M."/>
        </authorList>
    </citation>
    <scope>NUCLEOTIDE SEQUENCE</scope>
    <source>
        <strain evidence="1">Duluth1</strain>
        <tissue evidence="1">Whole animal</tissue>
    </source>
</reference>
<dbReference type="Proteomes" id="UP000828390">
    <property type="component" value="Unassembled WGS sequence"/>
</dbReference>
<dbReference type="EMBL" id="JAIWYP010000006">
    <property type="protein sequence ID" value="KAH3804200.1"/>
    <property type="molecule type" value="Genomic_DNA"/>
</dbReference>
<evidence type="ECO:0000313" key="2">
    <source>
        <dbReference type="Proteomes" id="UP000828390"/>
    </source>
</evidence>
<proteinExistence type="predicted"/>
<evidence type="ECO:0000313" key="1">
    <source>
        <dbReference type="EMBL" id="KAH3804200.1"/>
    </source>
</evidence>
<gene>
    <name evidence="1" type="ORF">DPMN_132482</name>
</gene>
<sequence>MCHNERRLNKVGKKFVFEARPLGVVCMSDREIAVASDNATESILSHRHDNVIQENYSFKAQVQYHALRKLDYTTMVGFAAKYARNISMGGREQDFNSFVKTGYTSISGCNYAYIDYINMLATADRMAKKVYLRDPERGTSKCVQFAEEIRALCPGPAGIVFVVCKGEFVQMSCEGLSLNKCSFTMFAKIICANKDLSVITLSNQSSVRLYKLSI</sequence>
<dbReference type="AlphaFoldDB" id="A0A9D4JA51"/>
<keyword evidence="2" id="KW-1185">Reference proteome</keyword>
<reference evidence="1" key="2">
    <citation type="submission" date="2020-11" db="EMBL/GenBank/DDBJ databases">
        <authorList>
            <person name="McCartney M.A."/>
            <person name="Auch B."/>
            <person name="Kono T."/>
            <person name="Mallez S."/>
            <person name="Becker A."/>
            <person name="Gohl D.M."/>
            <person name="Silverstein K.A.T."/>
            <person name="Koren S."/>
            <person name="Bechman K.B."/>
            <person name="Herman A."/>
            <person name="Abrahante J.E."/>
            <person name="Garbe J."/>
        </authorList>
    </citation>
    <scope>NUCLEOTIDE SEQUENCE</scope>
    <source>
        <strain evidence="1">Duluth1</strain>
        <tissue evidence="1">Whole animal</tissue>
    </source>
</reference>
<accession>A0A9D4JA51</accession>